<dbReference type="EMBL" id="DG000046">
    <property type="protein sequence ID" value="GAA24501.1"/>
    <property type="molecule type" value="Genomic_DNA"/>
</dbReference>
<comment type="caution">
    <text evidence="1">The sequence shown here is derived from an EMBL/GenBank/DDBJ whole genome shotgun (WGS) entry which is preliminary data.</text>
</comment>
<evidence type="ECO:0000313" key="1">
    <source>
        <dbReference type="EMBL" id="GAA24501.1"/>
    </source>
</evidence>
<evidence type="ECO:0000313" key="2">
    <source>
        <dbReference type="Proteomes" id="UP000001608"/>
    </source>
</evidence>
<dbReference type="HOGENOM" id="CLU_3433200_0_0_1"/>
<accession>G2WHF8</accession>
<sequence length="16" mass="2048">MLSLIFYLRFPSYIRE</sequence>
<reference evidence="1 2" key="1">
    <citation type="journal article" date="2011" name="DNA Res.">
        <title>Whole-genome sequencing of sake yeast Saccharomyces cerevisiae Kyokai no. 7.</title>
        <authorList>
            <person name="Akao T."/>
            <person name="Yashiro I."/>
            <person name="Hosoyama A."/>
            <person name="Kitagaki H."/>
            <person name="Horikawa H."/>
            <person name="Watanabe D."/>
            <person name="Akada R."/>
            <person name="Ando Y."/>
            <person name="Harashima S."/>
            <person name="Inoue T."/>
            <person name="Inoue Y."/>
            <person name="Kajiwara S."/>
            <person name="Kitamoto K."/>
            <person name="Kitamoto N."/>
            <person name="Kobayashi O."/>
            <person name="Kuhara S."/>
            <person name="Masubuchi T."/>
            <person name="Mizoguchi H."/>
            <person name="Nakao Y."/>
            <person name="Nakazato A."/>
            <person name="Namise M."/>
            <person name="Oba T."/>
            <person name="Ogata T."/>
            <person name="Ohta A."/>
            <person name="Sato M."/>
            <person name="Shibasaki S."/>
            <person name="Takatsume Y."/>
            <person name="Tanimoto S."/>
            <person name="Tsuboi H."/>
            <person name="Nishimura A."/>
            <person name="Yoda K."/>
            <person name="Ishikawa T."/>
            <person name="Iwashita K."/>
            <person name="Fujita N."/>
            <person name="Shimoi H."/>
        </authorList>
    </citation>
    <scope>NUCLEOTIDE SEQUENCE [LARGE SCALE GENOMIC DNA]</scope>
    <source>
        <strain evidence="2">Kyokai no. 7 / NBRC 101557</strain>
    </source>
</reference>
<dbReference type="Proteomes" id="UP000001608">
    <property type="component" value="Chromosome 10"/>
</dbReference>
<protein>
    <submittedName>
        <fullName evidence="1">K7_Yjr151w-ap</fullName>
    </submittedName>
</protein>
<name>G2WHF8_YEASK</name>
<organism evidence="1 2">
    <name type="scientific">Saccharomyces cerevisiae (strain Kyokai no. 7 / NBRC 101557)</name>
    <name type="common">Baker's yeast</name>
    <dbReference type="NCBI Taxonomy" id="721032"/>
    <lineage>
        <taxon>Eukaryota</taxon>
        <taxon>Fungi</taxon>
        <taxon>Dikarya</taxon>
        <taxon>Ascomycota</taxon>
        <taxon>Saccharomycotina</taxon>
        <taxon>Saccharomycetes</taxon>
        <taxon>Saccharomycetales</taxon>
        <taxon>Saccharomycetaceae</taxon>
        <taxon>Saccharomyces</taxon>
    </lineage>
</organism>
<gene>
    <name evidence="1" type="primary">K7_YJR151W-A</name>
    <name evidence="1" type="ORF">SYK7_040851</name>
</gene>
<proteinExistence type="predicted"/>
<dbReference type="AlphaFoldDB" id="G2WHF8"/>